<evidence type="ECO:0000313" key="2">
    <source>
        <dbReference type="Proteomes" id="UP000006242"/>
    </source>
</evidence>
<reference evidence="1 2" key="1">
    <citation type="journal article" date="2011" name="J. Bacteriol.">
        <title>Genome sequence of Salinisphaera shabanensis, a gammaproteobacterium from the harsh, variable environment of the brine-seawater interface of the Shaban Deep in the Red Sea.</title>
        <authorList>
            <person name="Antunes A."/>
            <person name="Alam I."/>
            <person name="Bajic V.B."/>
            <person name="Stingl U."/>
        </authorList>
    </citation>
    <scope>NUCLEOTIDE SEQUENCE [LARGE SCALE GENOMIC DNA]</scope>
    <source>
        <strain evidence="1 2">E1L3A</strain>
    </source>
</reference>
<dbReference type="OrthoDB" id="7860618at2"/>
<proteinExistence type="predicted"/>
<reference evidence="1 2" key="2">
    <citation type="journal article" date="2013" name="PLoS ONE">
        <title>INDIGO - INtegrated Data Warehouse of MIcrobial GenOmes with Examples from the Red Sea Extremophiles.</title>
        <authorList>
            <person name="Alam I."/>
            <person name="Antunes A."/>
            <person name="Kamau A.A."/>
            <person name="Ba Alawi W."/>
            <person name="Kalkatawi M."/>
            <person name="Stingl U."/>
            <person name="Bajic V.B."/>
        </authorList>
    </citation>
    <scope>NUCLEOTIDE SEQUENCE [LARGE SCALE GENOMIC DNA]</scope>
    <source>
        <strain evidence="1 2">E1L3A</strain>
    </source>
</reference>
<keyword evidence="2" id="KW-1185">Reference proteome</keyword>
<name>U2EAK8_9GAMM</name>
<sequence>MEYTFTLKYRLYDHDGDEEALIYRLFEAGCDDALPGIGQSGRLALAFAREAESATAALESAIADVREAVDNAELVEVLPD</sequence>
<dbReference type="Proteomes" id="UP000006242">
    <property type="component" value="Unassembled WGS sequence"/>
</dbReference>
<gene>
    <name evidence="1" type="ORF">SSPSH_000023</name>
</gene>
<evidence type="ECO:0000313" key="1">
    <source>
        <dbReference type="EMBL" id="ERJ20686.1"/>
    </source>
</evidence>
<dbReference type="AlphaFoldDB" id="U2EAK8"/>
<organism evidence="1 2">
    <name type="scientific">Salinisphaera shabanensis E1L3A</name>
    <dbReference type="NCBI Taxonomy" id="1033802"/>
    <lineage>
        <taxon>Bacteria</taxon>
        <taxon>Pseudomonadati</taxon>
        <taxon>Pseudomonadota</taxon>
        <taxon>Gammaproteobacteria</taxon>
        <taxon>Salinisphaerales</taxon>
        <taxon>Salinisphaeraceae</taxon>
        <taxon>Salinisphaera</taxon>
    </lineage>
</organism>
<comment type="caution">
    <text evidence="1">The sequence shown here is derived from an EMBL/GenBank/DDBJ whole genome shotgun (WGS) entry which is preliminary data.</text>
</comment>
<accession>U2EAK8</accession>
<dbReference type="eggNOG" id="COG3311">
    <property type="taxonomic scope" value="Bacteria"/>
</dbReference>
<keyword evidence="1" id="KW-0238">DNA-binding</keyword>
<protein>
    <submittedName>
        <fullName evidence="1">DNA-binding protein</fullName>
    </submittedName>
</protein>
<dbReference type="GO" id="GO:0003677">
    <property type="term" value="F:DNA binding"/>
    <property type="evidence" value="ECO:0007669"/>
    <property type="project" value="UniProtKB-KW"/>
</dbReference>
<dbReference type="EMBL" id="AFNV02000001">
    <property type="protein sequence ID" value="ERJ20686.1"/>
    <property type="molecule type" value="Genomic_DNA"/>
</dbReference>
<dbReference type="STRING" id="1033802.SSPSH_000023"/>